<sequence>MKALTPHNLNSQQARKEWHLLKALLASKPSLDERKDILPFFSKCYDLSLLISYYYPAIRNPDVIAHKFPLGGDFKADLVVGDSKAHEYVLVEFEDASAKSLFSGSRAKRDWSKRFEGAFSQLVDWIYKIEDMRVTDDFSHTFGNRKASFHGLIVIGKGLKLSTSEQARLRWRVEHIMVDSKRVEIKSFDDLLDDMDFWLSKYRNV</sequence>
<dbReference type="AlphaFoldDB" id="A0A252EL98"/>
<gene>
    <name evidence="2" type="ORF">HK16_05855</name>
</gene>
<evidence type="ECO:0000313" key="2">
    <source>
        <dbReference type="EMBL" id="OUL67072.1"/>
    </source>
</evidence>
<evidence type="ECO:0000259" key="1">
    <source>
        <dbReference type="Pfam" id="PF14082"/>
    </source>
</evidence>
<dbReference type="EMBL" id="JOOZ01000020">
    <property type="protein sequence ID" value="OUL67072.1"/>
    <property type="molecule type" value="Genomic_DNA"/>
</dbReference>
<accession>A0A252EL98</accession>
<proteinExistence type="predicted"/>
<dbReference type="RefSeq" id="WP_086897004.1">
    <property type="nucleotide sequence ID" value="NZ_JOOZ01000020.1"/>
</dbReference>
<feature type="domain" description="Shedu protein SduA C-terminal" evidence="1">
    <location>
        <begin position="32"/>
        <end position="192"/>
    </location>
</feature>
<dbReference type="Proteomes" id="UP000195072">
    <property type="component" value="Unassembled WGS sequence"/>
</dbReference>
<organism evidence="2 3">
    <name type="scientific">Acetobacter senegalensis</name>
    <dbReference type="NCBI Taxonomy" id="446692"/>
    <lineage>
        <taxon>Bacteria</taxon>
        <taxon>Pseudomonadati</taxon>
        <taxon>Pseudomonadota</taxon>
        <taxon>Alphaproteobacteria</taxon>
        <taxon>Acetobacterales</taxon>
        <taxon>Acetobacteraceae</taxon>
        <taxon>Acetobacter</taxon>
    </lineage>
</organism>
<dbReference type="InterPro" id="IPR025359">
    <property type="entry name" value="SduA_C"/>
</dbReference>
<evidence type="ECO:0000313" key="3">
    <source>
        <dbReference type="Proteomes" id="UP000195072"/>
    </source>
</evidence>
<reference evidence="2 3" key="1">
    <citation type="submission" date="2014-06" db="EMBL/GenBank/DDBJ databases">
        <authorList>
            <person name="Ju J."/>
            <person name="Zhang J."/>
        </authorList>
    </citation>
    <scope>NUCLEOTIDE SEQUENCE [LARGE SCALE GENOMIC DNA]</scope>
    <source>
        <strain evidence="2">DmL_050</strain>
    </source>
</reference>
<dbReference type="Pfam" id="PF14082">
    <property type="entry name" value="SduA_C"/>
    <property type="match status" value="1"/>
</dbReference>
<protein>
    <recommendedName>
        <fullName evidence="1">Shedu protein SduA C-terminal domain-containing protein</fullName>
    </recommendedName>
</protein>
<name>A0A252EL98_9PROT</name>
<comment type="caution">
    <text evidence="2">The sequence shown here is derived from an EMBL/GenBank/DDBJ whole genome shotgun (WGS) entry which is preliminary data.</text>
</comment>